<organism evidence="2 3">
    <name type="scientific">Pseudoxanthomonas putridarboris</name>
    <dbReference type="NCBI Taxonomy" id="752605"/>
    <lineage>
        <taxon>Bacteria</taxon>
        <taxon>Pseudomonadati</taxon>
        <taxon>Pseudomonadota</taxon>
        <taxon>Gammaproteobacteria</taxon>
        <taxon>Lysobacterales</taxon>
        <taxon>Lysobacteraceae</taxon>
        <taxon>Pseudoxanthomonas</taxon>
    </lineage>
</organism>
<keyword evidence="1" id="KW-0472">Membrane</keyword>
<keyword evidence="1" id="KW-1133">Transmembrane helix</keyword>
<sequence length="151" mass="16661">MSRSHRWSNGSVSCRLEWRPSRLLQAALVLLGGLAALSVLASEMPRPAAWPSGALAAGYGMLLARREGRRPRRQLWFPGDGRAVMVDGKPVEAVHVAWRGPLAFVKWREVAAGSWQRLAWWPDTLPARTRRELRLAAGDSDASRRSAGMAP</sequence>
<name>A0ABU9J0E6_9GAMM</name>
<feature type="transmembrane region" description="Helical" evidence="1">
    <location>
        <begin position="48"/>
        <end position="64"/>
    </location>
</feature>
<reference evidence="2 3" key="1">
    <citation type="submission" date="2024-04" db="EMBL/GenBank/DDBJ databases">
        <title>Draft genome sequence of Pseudoxanthomonas putridarboris WD12.</title>
        <authorList>
            <person name="Oh J."/>
        </authorList>
    </citation>
    <scope>NUCLEOTIDE SEQUENCE [LARGE SCALE GENOMIC DNA]</scope>
    <source>
        <strain evidence="2 3">WD12</strain>
    </source>
</reference>
<evidence type="ECO:0000313" key="3">
    <source>
        <dbReference type="Proteomes" id="UP001459204"/>
    </source>
</evidence>
<comment type="caution">
    <text evidence="2">The sequence shown here is derived from an EMBL/GenBank/DDBJ whole genome shotgun (WGS) entry which is preliminary data.</text>
</comment>
<accession>A0ABU9J0E6</accession>
<keyword evidence="3" id="KW-1185">Reference proteome</keyword>
<evidence type="ECO:0000313" key="2">
    <source>
        <dbReference type="EMBL" id="MEL1264198.1"/>
    </source>
</evidence>
<evidence type="ECO:0008006" key="4">
    <source>
        <dbReference type="Google" id="ProtNLM"/>
    </source>
</evidence>
<protein>
    <recommendedName>
        <fullName evidence="4">Toxin CptA</fullName>
    </recommendedName>
</protein>
<keyword evidence="1" id="KW-0812">Transmembrane</keyword>
<proteinExistence type="predicted"/>
<dbReference type="EMBL" id="JBBWWT010000002">
    <property type="protein sequence ID" value="MEL1264198.1"/>
    <property type="molecule type" value="Genomic_DNA"/>
</dbReference>
<dbReference type="Proteomes" id="UP001459204">
    <property type="component" value="Unassembled WGS sequence"/>
</dbReference>
<feature type="transmembrane region" description="Helical" evidence="1">
    <location>
        <begin position="21"/>
        <end position="42"/>
    </location>
</feature>
<dbReference type="RefSeq" id="WP_341725370.1">
    <property type="nucleotide sequence ID" value="NZ_JBBWWT010000002.1"/>
</dbReference>
<gene>
    <name evidence="2" type="ORF">AAD027_07420</name>
</gene>
<evidence type="ECO:0000256" key="1">
    <source>
        <dbReference type="SAM" id="Phobius"/>
    </source>
</evidence>